<accession>A0ABM8H5G3</accession>
<gene>
    <name evidence="1" type="ORF">GCM10025870_31120</name>
</gene>
<organism evidence="1 2">
    <name type="scientific">Agromyces marinus</name>
    <dbReference type="NCBI Taxonomy" id="1389020"/>
    <lineage>
        <taxon>Bacteria</taxon>
        <taxon>Bacillati</taxon>
        <taxon>Actinomycetota</taxon>
        <taxon>Actinomycetes</taxon>
        <taxon>Micrococcales</taxon>
        <taxon>Microbacteriaceae</taxon>
        <taxon>Agromyces</taxon>
    </lineage>
</organism>
<reference evidence="2" key="1">
    <citation type="journal article" date="2019" name="Int. J. Syst. Evol. Microbiol.">
        <title>The Global Catalogue of Microorganisms (GCM) 10K type strain sequencing project: providing services to taxonomists for standard genome sequencing and annotation.</title>
        <authorList>
            <consortium name="The Broad Institute Genomics Platform"/>
            <consortium name="The Broad Institute Genome Sequencing Center for Infectious Disease"/>
            <person name="Wu L."/>
            <person name="Ma J."/>
        </authorList>
    </citation>
    <scope>NUCLEOTIDE SEQUENCE [LARGE SCALE GENOMIC DNA]</scope>
    <source>
        <strain evidence="2">NBRC 109019</strain>
    </source>
</reference>
<name>A0ABM8H5G3_9MICO</name>
<protein>
    <submittedName>
        <fullName evidence="1">Uncharacterized protein</fullName>
    </submittedName>
</protein>
<evidence type="ECO:0000313" key="1">
    <source>
        <dbReference type="EMBL" id="BDZ56039.1"/>
    </source>
</evidence>
<proteinExistence type="predicted"/>
<evidence type="ECO:0000313" key="2">
    <source>
        <dbReference type="Proteomes" id="UP001321477"/>
    </source>
</evidence>
<keyword evidence="2" id="KW-1185">Reference proteome</keyword>
<dbReference type="Proteomes" id="UP001321477">
    <property type="component" value="Chromosome"/>
</dbReference>
<sequence>MSAAKTAIWARSRAGVRPRRRSAAGAVEPAEDAVGEGGAEVMLLLSFERFGPGGPV</sequence>
<dbReference type="EMBL" id="AP027734">
    <property type="protein sequence ID" value="BDZ56039.1"/>
    <property type="molecule type" value="Genomic_DNA"/>
</dbReference>
<dbReference type="RefSeq" id="WP_286329750.1">
    <property type="nucleotide sequence ID" value="NZ_AP027734.1"/>
</dbReference>